<dbReference type="InterPro" id="IPR052035">
    <property type="entry name" value="ZnF_BED_domain_contain"/>
</dbReference>
<accession>F0W4C3</accession>
<evidence type="ECO:0000256" key="1">
    <source>
        <dbReference type="ARBA" id="ARBA00004123"/>
    </source>
</evidence>
<evidence type="ECO:0000256" key="5">
    <source>
        <dbReference type="ARBA" id="ARBA00023242"/>
    </source>
</evidence>
<keyword evidence="5" id="KW-0539">Nucleus</keyword>
<feature type="compositionally biased region" description="Basic and acidic residues" evidence="6">
    <location>
        <begin position="1"/>
        <end position="22"/>
    </location>
</feature>
<organism evidence="7">
    <name type="scientific">Albugo laibachii Nc14</name>
    <dbReference type="NCBI Taxonomy" id="890382"/>
    <lineage>
        <taxon>Eukaryota</taxon>
        <taxon>Sar</taxon>
        <taxon>Stramenopiles</taxon>
        <taxon>Oomycota</taxon>
        <taxon>Peronosporomycetes</taxon>
        <taxon>Albuginales</taxon>
        <taxon>Albuginaceae</taxon>
        <taxon>Albugo</taxon>
    </lineage>
</organism>
<reference evidence="7" key="1">
    <citation type="journal article" date="2011" name="PLoS Biol.">
        <title>Gene gain and loss during evolution of obligate parasitism in the white rust pathogen of Arabidopsis thaliana.</title>
        <authorList>
            <person name="Kemen E."/>
            <person name="Gardiner A."/>
            <person name="Schultz-Larsen T."/>
            <person name="Kemen A.C."/>
            <person name="Balmuth A.L."/>
            <person name="Robert-Seilaniantz A."/>
            <person name="Bailey K."/>
            <person name="Holub E."/>
            <person name="Studholme D.J."/>
            <person name="Maclean D."/>
            <person name="Jones J.D."/>
        </authorList>
    </citation>
    <scope>NUCLEOTIDE SEQUENCE</scope>
</reference>
<proteinExistence type="predicted"/>
<gene>
    <name evidence="7" type="primary">AlNc14C17G1794</name>
    <name evidence="7" type="ORF">ALNC14_020990</name>
</gene>
<comment type="subcellular location">
    <subcellularLocation>
        <location evidence="1">Nucleus</location>
    </subcellularLocation>
</comment>
<evidence type="ECO:0000256" key="3">
    <source>
        <dbReference type="ARBA" id="ARBA00022771"/>
    </source>
</evidence>
<sequence>MKKDQMKKKMAEKEVDSRGGEKRCRRSHSPVASVPLPASEKESSGLIQRNVWTKGSADRDNVRTGDDTIAKIEQSAANAIASINTGKWKDGDDILKDSVTRTKGKVGGKLMSMVWKFNYVSTEKNAVTWQARAKCKFCHFELDERPARMLSHSETCKEILPHDRHQFYTMLASKHKFTLEEDLLSLKKIDGVQSERLYPTSGNRVETSTNLRSHFDVLKLTAAEQARNDALMTKAIIDGRIPFSFIENIFFRRFMKSIPPAYNLPSKWKFINKLLPQQAALCPIQMLEELEGKNDLTLSLDGLEDRRGRSIFAIIAFCRDLKQPLILDIVDLSSMRHTAENLKDHTVQVLQRLGIGMQKFRTLFTDNPAVRQIPDFFHHMFPVRAVHRGDGVQIPLHPIVHPRSNYEQARQRNRLR</sequence>
<evidence type="ECO:0000256" key="2">
    <source>
        <dbReference type="ARBA" id="ARBA00022723"/>
    </source>
</evidence>
<keyword evidence="3" id="KW-0863">Zinc-finger</keyword>
<protein>
    <submittedName>
        <fullName evidence="7">AlNc14C17G1794 protein</fullName>
    </submittedName>
</protein>
<dbReference type="HOGENOM" id="CLU_661249_0_0_1"/>
<dbReference type="PANTHER" id="PTHR46481">
    <property type="entry name" value="ZINC FINGER BED DOMAIN-CONTAINING PROTEIN 4"/>
    <property type="match status" value="1"/>
</dbReference>
<reference evidence="7" key="2">
    <citation type="submission" date="2011-02" db="EMBL/GenBank/DDBJ databases">
        <authorList>
            <person name="MacLean D."/>
        </authorList>
    </citation>
    <scope>NUCLEOTIDE SEQUENCE</scope>
</reference>
<evidence type="ECO:0000256" key="4">
    <source>
        <dbReference type="ARBA" id="ARBA00022833"/>
    </source>
</evidence>
<evidence type="ECO:0000256" key="6">
    <source>
        <dbReference type="SAM" id="MobiDB-lite"/>
    </source>
</evidence>
<name>F0W4C3_9STRA</name>
<keyword evidence="4" id="KW-0862">Zinc</keyword>
<dbReference type="EMBL" id="FR824062">
    <property type="protein sequence ID" value="CCA15956.1"/>
    <property type="molecule type" value="Genomic_DNA"/>
</dbReference>
<dbReference type="GO" id="GO:0005634">
    <property type="term" value="C:nucleus"/>
    <property type="evidence" value="ECO:0007669"/>
    <property type="project" value="UniProtKB-SubCell"/>
</dbReference>
<keyword evidence="2" id="KW-0479">Metal-binding</keyword>
<evidence type="ECO:0000313" key="7">
    <source>
        <dbReference type="EMBL" id="CCA15956.1"/>
    </source>
</evidence>
<feature type="region of interest" description="Disordered" evidence="6">
    <location>
        <begin position="1"/>
        <end position="45"/>
    </location>
</feature>
<dbReference type="GO" id="GO:0008270">
    <property type="term" value="F:zinc ion binding"/>
    <property type="evidence" value="ECO:0007669"/>
    <property type="project" value="UniProtKB-KW"/>
</dbReference>
<dbReference type="AlphaFoldDB" id="F0W4C3"/>
<dbReference type="PANTHER" id="PTHR46481:SF10">
    <property type="entry name" value="ZINC FINGER BED DOMAIN-CONTAINING PROTEIN 39"/>
    <property type="match status" value="1"/>
</dbReference>